<dbReference type="PANTHER" id="PTHR15239">
    <property type="entry name" value="NUCLEAR EXPORT MEDIATOR FACTOR NEMF"/>
    <property type="match status" value="1"/>
</dbReference>
<gene>
    <name evidence="3" type="ORF">CCV52592_0598</name>
</gene>
<dbReference type="HOGENOM" id="CLU_610885_0_0_7"/>
<dbReference type="OrthoDB" id="9766163at2"/>
<keyword evidence="1" id="KW-0175">Coiled coil</keyword>
<dbReference type="GO" id="GO:1990112">
    <property type="term" value="C:RQC complex"/>
    <property type="evidence" value="ECO:0007669"/>
    <property type="project" value="TreeGrafter"/>
</dbReference>
<dbReference type="InterPro" id="IPR051608">
    <property type="entry name" value="RQC_Subunit_NEMF"/>
</dbReference>
<dbReference type="AlphaFoldDB" id="A7H0K8"/>
<feature type="domain" description="NFACT RNA-binding" evidence="2">
    <location>
        <begin position="340"/>
        <end position="420"/>
    </location>
</feature>
<dbReference type="GO" id="GO:0072344">
    <property type="term" value="P:rescue of stalled ribosome"/>
    <property type="evidence" value="ECO:0007669"/>
    <property type="project" value="TreeGrafter"/>
</dbReference>
<evidence type="ECO:0000256" key="1">
    <source>
        <dbReference type="SAM" id="Coils"/>
    </source>
</evidence>
<accession>A7H0K8</accession>
<dbReference type="STRING" id="360105.CCV52592_0598"/>
<organism evidence="3 4">
    <name type="scientific">Campylobacter curvus (strain 525.92)</name>
    <dbReference type="NCBI Taxonomy" id="360105"/>
    <lineage>
        <taxon>Bacteria</taxon>
        <taxon>Pseudomonadati</taxon>
        <taxon>Campylobacterota</taxon>
        <taxon>Epsilonproteobacteria</taxon>
        <taxon>Campylobacterales</taxon>
        <taxon>Campylobacteraceae</taxon>
        <taxon>Campylobacter</taxon>
    </lineage>
</organism>
<dbReference type="Pfam" id="PF05833">
    <property type="entry name" value="NFACT_N"/>
    <property type="match status" value="2"/>
</dbReference>
<dbReference type="Gene3D" id="2.30.310.10">
    <property type="entry name" value="ibrinogen binding protein from staphylococcus aureus domain"/>
    <property type="match status" value="1"/>
</dbReference>
<evidence type="ECO:0000259" key="2">
    <source>
        <dbReference type="Pfam" id="PF05670"/>
    </source>
</evidence>
<dbReference type="Pfam" id="PF05670">
    <property type="entry name" value="NFACT-R_1"/>
    <property type="match status" value="1"/>
</dbReference>
<dbReference type="GO" id="GO:0043023">
    <property type="term" value="F:ribosomal large subunit binding"/>
    <property type="evidence" value="ECO:0007669"/>
    <property type="project" value="TreeGrafter"/>
</dbReference>
<evidence type="ECO:0000313" key="4">
    <source>
        <dbReference type="Proteomes" id="UP000006380"/>
    </source>
</evidence>
<dbReference type="KEGG" id="ccv:CCV52592_0598"/>
<dbReference type="InterPro" id="IPR008532">
    <property type="entry name" value="NFACT_RNA-bd"/>
</dbReference>
<dbReference type="PANTHER" id="PTHR15239:SF6">
    <property type="entry name" value="RIBOSOME QUALITY CONTROL COMPLEX SUBUNIT NEMF"/>
    <property type="match status" value="1"/>
</dbReference>
<dbReference type="EMBL" id="CP000767">
    <property type="protein sequence ID" value="EAU01399.1"/>
    <property type="molecule type" value="Genomic_DNA"/>
</dbReference>
<feature type="coiled-coil region" evidence="1">
    <location>
        <begin position="191"/>
        <end position="218"/>
    </location>
</feature>
<sequence>MKYAHLVQIAAFLSKFKKINSIKRVGDMLLLIEFEREDIFFDLAKSGSAIYKDENFKQTKIYQAPFDNVLKKRLNSAHIQSVECLKNNRILKFICTQSGSYKSLVTKLYLEFTGRFTNAIITDEKDIILEALRHIDNSYRKIEVGEVLKELEPIDIKEKPSQEIADFDKFLKDEFAKINEQNLANLRAIKLAVVQKKLESLEQNLRSLEKKDELLKQSEHYAHIGSLLLANLSHFKGYEREITLRDFSGEILNLSLEDTPKNSANDFYAKSKRLRAKALGVQLEGQNLSQKIEFLNGLRSLLQEASSVGELEILSPKRPSRQKEKEARSQSENVQSFYVKDFKILVGRNEKGNVELLKNARKDDVWLHVKDAPSAHVIIKTNKTKLDEEVLRFGAKICVEFSVKGAGSYEVDYTKRENVKILSGANVNYINFKTIIINKR</sequence>
<name>A7H0K8_CAMC5</name>
<protein>
    <recommendedName>
        <fullName evidence="2">NFACT RNA-binding domain-containing protein</fullName>
    </recommendedName>
</protein>
<dbReference type="GO" id="GO:0000049">
    <property type="term" value="F:tRNA binding"/>
    <property type="evidence" value="ECO:0007669"/>
    <property type="project" value="TreeGrafter"/>
</dbReference>
<dbReference type="Proteomes" id="UP000006380">
    <property type="component" value="Chromosome"/>
</dbReference>
<keyword evidence="4" id="KW-1185">Reference proteome</keyword>
<dbReference type="RefSeq" id="WP_011992751.1">
    <property type="nucleotide sequence ID" value="NC_009715.2"/>
</dbReference>
<reference evidence="3" key="1">
    <citation type="submission" date="2016-07" db="EMBL/GenBank/DDBJ databases">
        <title>Comparative genomics of the Campylobacter concisus group.</title>
        <authorList>
            <person name="Miller W.G."/>
            <person name="Yee E."/>
            <person name="Chapman M.H."/>
            <person name="Huynh S."/>
            <person name="Bono J.L."/>
            <person name="On S.L.W."/>
            <person name="StLeger J."/>
            <person name="Foster G."/>
            <person name="Parker C.T."/>
        </authorList>
    </citation>
    <scope>NUCLEOTIDE SEQUENCE</scope>
    <source>
        <strain evidence="3">525.92</strain>
    </source>
</reference>
<evidence type="ECO:0000313" key="3">
    <source>
        <dbReference type="EMBL" id="EAU01399.1"/>
    </source>
</evidence>
<proteinExistence type="predicted"/>